<feature type="compositionally biased region" description="Basic and acidic residues" evidence="1">
    <location>
        <begin position="107"/>
        <end position="124"/>
    </location>
</feature>
<gene>
    <name evidence="2" type="ORF">LSAT_V11C600321930</name>
</gene>
<proteinExistence type="predicted"/>
<name>A0A9R1VA23_LACSA</name>
<evidence type="ECO:0000313" key="2">
    <source>
        <dbReference type="EMBL" id="KAJ0202471.1"/>
    </source>
</evidence>
<feature type="region of interest" description="Disordered" evidence="1">
    <location>
        <begin position="87"/>
        <end position="124"/>
    </location>
</feature>
<feature type="compositionally biased region" description="Basic residues" evidence="1">
    <location>
        <begin position="90"/>
        <end position="106"/>
    </location>
</feature>
<comment type="caution">
    <text evidence="2">The sequence shown here is derived from an EMBL/GenBank/DDBJ whole genome shotgun (WGS) entry which is preliminary data.</text>
</comment>
<reference evidence="2 3" key="1">
    <citation type="journal article" date="2017" name="Nat. Commun.">
        <title>Genome assembly with in vitro proximity ligation data and whole-genome triplication in lettuce.</title>
        <authorList>
            <person name="Reyes-Chin-Wo S."/>
            <person name="Wang Z."/>
            <person name="Yang X."/>
            <person name="Kozik A."/>
            <person name="Arikit S."/>
            <person name="Song C."/>
            <person name="Xia L."/>
            <person name="Froenicke L."/>
            <person name="Lavelle D.O."/>
            <person name="Truco M.J."/>
            <person name="Xia R."/>
            <person name="Zhu S."/>
            <person name="Xu C."/>
            <person name="Xu H."/>
            <person name="Xu X."/>
            <person name="Cox K."/>
            <person name="Korf I."/>
            <person name="Meyers B.C."/>
            <person name="Michelmore R.W."/>
        </authorList>
    </citation>
    <scope>NUCLEOTIDE SEQUENCE [LARGE SCALE GENOMIC DNA]</scope>
    <source>
        <strain evidence="3">cv. Salinas</strain>
        <tissue evidence="2">Seedlings</tissue>
    </source>
</reference>
<keyword evidence="3" id="KW-1185">Reference proteome</keyword>
<dbReference type="EMBL" id="NBSK02000006">
    <property type="protein sequence ID" value="KAJ0202471.1"/>
    <property type="molecule type" value="Genomic_DNA"/>
</dbReference>
<dbReference type="AlphaFoldDB" id="A0A9R1VA23"/>
<accession>A0A9R1VA23</accession>
<sequence>MEKKASSGVTMVLAAHPSLFASLSPVSVALQATHDVTGSSGLDGLWLIRTRRVDGSGGYAKKVAAGGLGRLGLLNCSAMWTEVDYTKPLPPKKRRLPGRPSMKRKKDQVERETKGTRHTVSKGE</sequence>
<evidence type="ECO:0000256" key="1">
    <source>
        <dbReference type="SAM" id="MobiDB-lite"/>
    </source>
</evidence>
<evidence type="ECO:0000313" key="3">
    <source>
        <dbReference type="Proteomes" id="UP000235145"/>
    </source>
</evidence>
<protein>
    <submittedName>
        <fullName evidence="2">Uncharacterized protein</fullName>
    </submittedName>
</protein>
<organism evidence="2 3">
    <name type="scientific">Lactuca sativa</name>
    <name type="common">Garden lettuce</name>
    <dbReference type="NCBI Taxonomy" id="4236"/>
    <lineage>
        <taxon>Eukaryota</taxon>
        <taxon>Viridiplantae</taxon>
        <taxon>Streptophyta</taxon>
        <taxon>Embryophyta</taxon>
        <taxon>Tracheophyta</taxon>
        <taxon>Spermatophyta</taxon>
        <taxon>Magnoliopsida</taxon>
        <taxon>eudicotyledons</taxon>
        <taxon>Gunneridae</taxon>
        <taxon>Pentapetalae</taxon>
        <taxon>asterids</taxon>
        <taxon>campanulids</taxon>
        <taxon>Asterales</taxon>
        <taxon>Asteraceae</taxon>
        <taxon>Cichorioideae</taxon>
        <taxon>Cichorieae</taxon>
        <taxon>Lactucinae</taxon>
        <taxon>Lactuca</taxon>
    </lineage>
</organism>
<dbReference type="Proteomes" id="UP000235145">
    <property type="component" value="Unassembled WGS sequence"/>
</dbReference>